<evidence type="ECO:0000313" key="3">
    <source>
        <dbReference type="EMBL" id="ABC67376.1"/>
    </source>
</evidence>
<gene>
    <name evidence="3" type="ORF">pRL2.13</name>
</gene>
<dbReference type="AlphaFoldDB" id="Q2LET9"/>
<keyword evidence="2" id="KW-1133">Transmembrane helix</keyword>
<dbReference type="RefSeq" id="WP_011475438.1">
    <property type="nucleotide sequence ID" value="NC_007927.1"/>
</dbReference>
<evidence type="ECO:0000256" key="1">
    <source>
        <dbReference type="SAM" id="MobiDB-lite"/>
    </source>
</evidence>
<feature type="transmembrane region" description="Helical" evidence="2">
    <location>
        <begin position="73"/>
        <end position="90"/>
    </location>
</feature>
<reference evidence="3" key="1">
    <citation type="journal article" date="2006" name="Appl. Environ. Microbiol.">
        <title>Diversity of telomere palindromic sequences and replication genes among Streptomyces linear plasmids.</title>
        <authorList>
            <person name="Zhang R."/>
            <person name="Yang Y."/>
            <person name="Fang P."/>
            <person name="Jiang C."/>
            <person name="Xu L."/>
            <person name="Zhu Y."/>
            <person name="Shen M."/>
            <person name="Xia H."/>
            <person name="Zhao J."/>
            <person name="Chen T."/>
            <person name="Qin Z."/>
        </authorList>
    </citation>
    <scope>NUCLEOTIDE SEQUENCE</scope>
    <source>
        <strain evidence="3">44414</strain>
        <plasmid evidence="3">pRL2</plasmid>
    </source>
</reference>
<feature type="region of interest" description="Disordered" evidence="1">
    <location>
        <begin position="1"/>
        <end position="21"/>
    </location>
</feature>
<sequence>MTTNNPEIPVPVSLSKDDEEETGRKSWMPAWAKLPKWTPTALIGSACFLLAFAAYNALNIIVRLLLALHESSIPWWGAFWVYTFIGGALFRASKEFAAWSGAAKNRWGVFTRWAKSLV</sequence>
<keyword evidence="3" id="KW-0614">Plasmid</keyword>
<keyword evidence="2" id="KW-0472">Membrane</keyword>
<feature type="transmembrane region" description="Helical" evidence="2">
    <location>
        <begin position="41"/>
        <end position="61"/>
    </location>
</feature>
<accession>Q2LET9</accession>
<keyword evidence="2" id="KW-0812">Transmembrane</keyword>
<name>Q2LET9_9ACTN</name>
<protein>
    <submittedName>
        <fullName evidence="3">PRL2-13</fullName>
    </submittedName>
</protein>
<dbReference type="EMBL" id="DQ322650">
    <property type="protein sequence ID" value="ABC67376.1"/>
    <property type="molecule type" value="Genomic_DNA"/>
</dbReference>
<geneLocation type="plasmid" evidence="3">
    <name>pRL2</name>
</geneLocation>
<organism evidence="3">
    <name type="scientific">Streptomyces sp. 44414</name>
    <dbReference type="NCBI Taxonomy" id="364103"/>
    <lineage>
        <taxon>Bacteria</taxon>
        <taxon>Bacillati</taxon>
        <taxon>Actinomycetota</taxon>
        <taxon>Actinomycetes</taxon>
        <taxon>Kitasatosporales</taxon>
        <taxon>Streptomycetaceae</taxon>
        <taxon>Streptomyces</taxon>
    </lineage>
</organism>
<proteinExistence type="predicted"/>
<evidence type="ECO:0000256" key="2">
    <source>
        <dbReference type="SAM" id="Phobius"/>
    </source>
</evidence>